<dbReference type="GO" id="GO:0005975">
    <property type="term" value="P:carbohydrate metabolic process"/>
    <property type="evidence" value="ECO:0007669"/>
    <property type="project" value="InterPro"/>
</dbReference>
<evidence type="ECO:0000256" key="5">
    <source>
        <dbReference type="ARBA" id="ARBA00023295"/>
    </source>
</evidence>
<evidence type="ECO:0000256" key="1">
    <source>
        <dbReference type="ARBA" id="ARBA00001231"/>
    </source>
</evidence>
<keyword evidence="8" id="KW-1185">Reference proteome</keyword>
<accession>A0A5E6M6B1</accession>
<evidence type="ECO:0000256" key="3">
    <source>
        <dbReference type="ARBA" id="ARBA00012663"/>
    </source>
</evidence>
<dbReference type="GO" id="GO:0009254">
    <property type="term" value="P:peptidoglycan turnover"/>
    <property type="evidence" value="ECO:0007669"/>
    <property type="project" value="TreeGrafter"/>
</dbReference>
<name>A0A5E6M6B1_9BACT</name>
<dbReference type="InterPro" id="IPR001764">
    <property type="entry name" value="Glyco_hydro_3_N"/>
</dbReference>
<dbReference type="EC" id="3.2.1.52" evidence="3"/>
<dbReference type="Gene3D" id="3.20.20.300">
    <property type="entry name" value="Glycoside hydrolase, family 3, N-terminal domain"/>
    <property type="match status" value="1"/>
</dbReference>
<dbReference type="EMBL" id="CABFUZ020000009">
    <property type="protein sequence ID" value="VVM04459.1"/>
    <property type="molecule type" value="Genomic_DNA"/>
</dbReference>
<evidence type="ECO:0000259" key="6">
    <source>
        <dbReference type="Pfam" id="PF00933"/>
    </source>
</evidence>
<feature type="domain" description="Glycoside hydrolase family 3 N-terminal" evidence="6">
    <location>
        <begin position="18"/>
        <end position="305"/>
    </location>
</feature>
<dbReference type="OrthoDB" id="9805821at2"/>
<organism evidence="7 8">
    <name type="scientific">Methylacidimicrobium cyclopophantes</name>
    <dbReference type="NCBI Taxonomy" id="1041766"/>
    <lineage>
        <taxon>Bacteria</taxon>
        <taxon>Pseudomonadati</taxon>
        <taxon>Verrucomicrobiota</taxon>
        <taxon>Methylacidimicrobium</taxon>
    </lineage>
</organism>
<dbReference type="InterPro" id="IPR017853">
    <property type="entry name" value="GH"/>
</dbReference>
<evidence type="ECO:0000256" key="4">
    <source>
        <dbReference type="ARBA" id="ARBA00022801"/>
    </source>
</evidence>
<comment type="caution">
    <text evidence="7">The sequence shown here is derived from an EMBL/GenBank/DDBJ whole genome shotgun (WGS) entry which is preliminary data.</text>
</comment>
<gene>
    <name evidence="7" type="primary">nagZ</name>
    <name evidence="7" type="ORF">MAMC_00073</name>
</gene>
<dbReference type="AlphaFoldDB" id="A0A5E6M6B1"/>
<dbReference type="PANTHER" id="PTHR30480:SF13">
    <property type="entry name" value="BETA-HEXOSAMINIDASE"/>
    <property type="match status" value="1"/>
</dbReference>
<sequence>MSLSLADGGKFLILGIPGQEVDSTTRELVAAIRPSGFIFFSRNLRSPEQFRALLDELRRLLPFPPFFAMDQEGGRVSRLRQIGNEPPSARDLWERGDLSLVQRHGTLTGRLFRLFGLNWNLAPVLDLGVDEEADNSLRNRCYGRSPAEVSRFAAAFLEGMRAEGILSCGKHFPGYTFARVDPHEALPVLERTRAQLEAEEWQPFRDLLPDCDSLMIGHVRCPNLDPSGLPSSLSPAVVEGILRQEWRYPGLLVTDDLDMGAITTLYSLPDAAELALRAGNDLLLVCHRPQLGVEAAERLAGLPDSVRAAAERRIEIYRRRLASPIPFSLERFVDLDARVGRLRADSLSPEKASRPTLDRAKRSAVETF</sequence>
<comment type="catalytic activity">
    <reaction evidence="1">
        <text>Hydrolysis of terminal non-reducing N-acetyl-D-hexosamine residues in N-acetyl-beta-D-hexosaminides.</text>
        <dbReference type="EC" id="3.2.1.52"/>
    </reaction>
</comment>
<evidence type="ECO:0000313" key="8">
    <source>
        <dbReference type="Proteomes" id="UP000381693"/>
    </source>
</evidence>
<dbReference type="InterPro" id="IPR050226">
    <property type="entry name" value="NagZ_Beta-hexosaminidase"/>
</dbReference>
<comment type="similarity">
    <text evidence="2">Belongs to the glycosyl hydrolase 3 family.</text>
</comment>
<dbReference type="RefSeq" id="WP_142524238.1">
    <property type="nucleotide sequence ID" value="NZ_CABFUZ020000009.1"/>
</dbReference>
<keyword evidence="5 7" id="KW-0326">Glycosidase</keyword>
<evidence type="ECO:0000256" key="2">
    <source>
        <dbReference type="ARBA" id="ARBA00005336"/>
    </source>
</evidence>
<dbReference type="SUPFAM" id="SSF51445">
    <property type="entry name" value="(Trans)glycosidases"/>
    <property type="match status" value="1"/>
</dbReference>
<keyword evidence="4 7" id="KW-0378">Hydrolase</keyword>
<dbReference type="Proteomes" id="UP000381693">
    <property type="component" value="Unassembled WGS sequence"/>
</dbReference>
<dbReference type="InterPro" id="IPR019800">
    <property type="entry name" value="Glyco_hydro_3_AS"/>
</dbReference>
<evidence type="ECO:0000313" key="7">
    <source>
        <dbReference type="EMBL" id="VVM04459.1"/>
    </source>
</evidence>
<dbReference type="PANTHER" id="PTHR30480">
    <property type="entry name" value="BETA-HEXOSAMINIDASE-RELATED"/>
    <property type="match status" value="1"/>
</dbReference>
<dbReference type="InterPro" id="IPR036962">
    <property type="entry name" value="Glyco_hydro_3_N_sf"/>
</dbReference>
<dbReference type="PROSITE" id="PS00775">
    <property type="entry name" value="GLYCOSYL_HYDROL_F3"/>
    <property type="match status" value="1"/>
</dbReference>
<dbReference type="Pfam" id="PF00933">
    <property type="entry name" value="Glyco_hydro_3"/>
    <property type="match status" value="1"/>
</dbReference>
<dbReference type="GO" id="GO:0004563">
    <property type="term" value="F:beta-N-acetylhexosaminidase activity"/>
    <property type="evidence" value="ECO:0007669"/>
    <property type="project" value="UniProtKB-EC"/>
</dbReference>
<protein>
    <recommendedName>
        <fullName evidence="3">beta-N-acetylhexosaminidase</fullName>
        <ecNumber evidence="3">3.2.1.52</ecNumber>
    </recommendedName>
</protein>
<reference evidence="7" key="1">
    <citation type="submission" date="2019-09" db="EMBL/GenBank/DDBJ databases">
        <authorList>
            <person name="Cremers G."/>
        </authorList>
    </citation>
    <scope>NUCLEOTIDE SEQUENCE [LARGE SCALE GENOMIC DNA]</scope>
    <source>
        <strain evidence="7">3B</strain>
    </source>
</reference>
<proteinExistence type="inferred from homology"/>